<reference evidence="1 2" key="1">
    <citation type="journal article" date="2022" name="Hortic Res">
        <title>A haplotype resolved chromosomal level avocado genome allows analysis of novel avocado genes.</title>
        <authorList>
            <person name="Nath O."/>
            <person name="Fletcher S.J."/>
            <person name="Hayward A."/>
            <person name="Shaw L.M."/>
            <person name="Masouleh A.K."/>
            <person name="Furtado A."/>
            <person name="Henry R.J."/>
            <person name="Mitter N."/>
        </authorList>
    </citation>
    <scope>NUCLEOTIDE SEQUENCE [LARGE SCALE GENOMIC DNA]</scope>
    <source>
        <strain evidence="2">cv. Hass</strain>
    </source>
</reference>
<evidence type="ECO:0000313" key="1">
    <source>
        <dbReference type="EMBL" id="KAJ8620045.1"/>
    </source>
</evidence>
<gene>
    <name evidence="1" type="ORF">MRB53_028574</name>
</gene>
<accession>A0ACC2KFX5</accession>
<dbReference type="EMBL" id="CM056817">
    <property type="protein sequence ID" value="KAJ8620045.1"/>
    <property type="molecule type" value="Genomic_DNA"/>
</dbReference>
<dbReference type="Proteomes" id="UP001234297">
    <property type="component" value="Chromosome 9"/>
</dbReference>
<sequence>MLESHHLQEDGSFRDPNSWLSQDHHHSSSSSAHPSNGNFDHVLFRNLVEMVPLVESLMDRRSNMTYSRRASLNYTRTPSRESFPRRIADQKGRKIAQTNPSKKQRDVGNGDLSKITSRDNQDGCADDFSVFSSSSLAVERDREELITLREQVENLQKKLLEKEEALKSAENSLNQMSSVHARLDELKQQVTEKDLSLRSAHMQLSDAKIKLADKQAALEKLEWETMTSNRKVEKLQEDLGSMQDEIAAFTRVFKELMKSDSATTYAQEKDTYFHPLNQLPQIEPVDEIEMQKTEEVRMEYVSAVAAAKKNPSEESLAGAAEARLKLQAFVFGPNKNNFSSKS</sequence>
<proteinExistence type="predicted"/>
<organism evidence="1 2">
    <name type="scientific">Persea americana</name>
    <name type="common">Avocado</name>
    <dbReference type="NCBI Taxonomy" id="3435"/>
    <lineage>
        <taxon>Eukaryota</taxon>
        <taxon>Viridiplantae</taxon>
        <taxon>Streptophyta</taxon>
        <taxon>Embryophyta</taxon>
        <taxon>Tracheophyta</taxon>
        <taxon>Spermatophyta</taxon>
        <taxon>Magnoliopsida</taxon>
        <taxon>Magnoliidae</taxon>
        <taxon>Laurales</taxon>
        <taxon>Lauraceae</taxon>
        <taxon>Persea</taxon>
    </lineage>
</organism>
<comment type="caution">
    <text evidence="1">The sequence shown here is derived from an EMBL/GenBank/DDBJ whole genome shotgun (WGS) entry which is preliminary data.</text>
</comment>
<evidence type="ECO:0000313" key="2">
    <source>
        <dbReference type="Proteomes" id="UP001234297"/>
    </source>
</evidence>
<name>A0ACC2KFX5_PERAE</name>
<protein>
    <submittedName>
        <fullName evidence="1">Uncharacterized protein</fullName>
    </submittedName>
</protein>
<keyword evidence="2" id="KW-1185">Reference proteome</keyword>